<protein>
    <submittedName>
        <fullName evidence="1">4973_t:CDS:1</fullName>
    </submittedName>
</protein>
<dbReference type="EMBL" id="CAJVQA010050436">
    <property type="protein sequence ID" value="CAG8821447.1"/>
    <property type="molecule type" value="Genomic_DNA"/>
</dbReference>
<evidence type="ECO:0000313" key="2">
    <source>
        <dbReference type="Proteomes" id="UP000789759"/>
    </source>
</evidence>
<gene>
    <name evidence="1" type="ORF">CPELLU_LOCUS19727</name>
</gene>
<reference evidence="1" key="1">
    <citation type="submission" date="2021-06" db="EMBL/GenBank/DDBJ databases">
        <authorList>
            <person name="Kallberg Y."/>
            <person name="Tangrot J."/>
            <person name="Rosling A."/>
        </authorList>
    </citation>
    <scope>NUCLEOTIDE SEQUENCE</scope>
    <source>
        <strain evidence="1">FL966</strain>
    </source>
</reference>
<feature type="non-terminal residue" evidence="1">
    <location>
        <position position="1"/>
    </location>
</feature>
<dbReference type="AlphaFoldDB" id="A0A9N9PHL0"/>
<sequence length="44" mass="5186">GELLQQENIKLSNEIRDIHQRNITLNADKDELIRENTRLNNAIE</sequence>
<comment type="caution">
    <text evidence="1">The sequence shown here is derived from an EMBL/GenBank/DDBJ whole genome shotgun (WGS) entry which is preliminary data.</text>
</comment>
<dbReference type="Proteomes" id="UP000789759">
    <property type="component" value="Unassembled WGS sequence"/>
</dbReference>
<accession>A0A9N9PHL0</accession>
<name>A0A9N9PHL0_9GLOM</name>
<proteinExistence type="predicted"/>
<keyword evidence="2" id="KW-1185">Reference proteome</keyword>
<organism evidence="1 2">
    <name type="scientific">Cetraspora pellucida</name>
    <dbReference type="NCBI Taxonomy" id="1433469"/>
    <lineage>
        <taxon>Eukaryota</taxon>
        <taxon>Fungi</taxon>
        <taxon>Fungi incertae sedis</taxon>
        <taxon>Mucoromycota</taxon>
        <taxon>Glomeromycotina</taxon>
        <taxon>Glomeromycetes</taxon>
        <taxon>Diversisporales</taxon>
        <taxon>Gigasporaceae</taxon>
        <taxon>Cetraspora</taxon>
    </lineage>
</organism>
<evidence type="ECO:0000313" key="1">
    <source>
        <dbReference type="EMBL" id="CAG8821447.1"/>
    </source>
</evidence>